<feature type="region of interest" description="Disordered" evidence="1">
    <location>
        <begin position="218"/>
        <end position="257"/>
    </location>
</feature>
<sequence length="257" mass="28561">MPFTCATVDVKWTLEVINTEQQASSRIVRGRVQPIAPYQINEKRFFFGTWLTLIFRNFSGATPLRGLNRFTCSPTLIFFVSAPCGKTACTCGTTVLDTMPPSGPIACTSWRMREITAKYCGKSYVTKRQMRPPPSSSSWASSRGKVGHLHDDRAQEFRPDRAELEHAARQRLALHQRRRMHGALRLHVAARDARGLCGRPGRHDDAHATVAAAPHGTAARIDQEGNQEASETESKPSSLLANRTNIGEYGTEAKIER</sequence>
<reference evidence="2" key="1">
    <citation type="submission" date="2022-08" db="UniProtKB">
        <authorList>
            <consortium name="EnsemblMetazoa"/>
        </authorList>
    </citation>
    <scope>IDENTIFICATION</scope>
</reference>
<name>A0A8W7Q2G1_ANOCL</name>
<dbReference type="EnsemblMetazoa" id="ACOM041951-RA">
    <property type="protein sequence ID" value="ACOM041951-PA.1"/>
    <property type="gene ID" value="ACOM041951"/>
</dbReference>
<feature type="compositionally biased region" description="Polar residues" evidence="1">
    <location>
        <begin position="224"/>
        <end position="245"/>
    </location>
</feature>
<dbReference type="AlphaFoldDB" id="A0A8W7Q2G1"/>
<protein>
    <submittedName>
        <fullName evidence="2">Uncharacterized protein</fullName>
    </submittedName>
</protein>
<proteinExistence type="predicted"/>
<accession>A0A8W7Q2G1</accession>
<feature type="region of interest" description="Disordered" evidence="1">
    <location>
        <begin position="126"/>
        <end position="145"/>
    </location>
</feature>
<organism evidence="2">
    <name type="scientific">Anopheles coluzzii</name>
    <name type="common">African malaria mosquito</name>
    <dbReference type="NCBI Taxonomy" id="1518534"/>
    <lineage>
        <taxon>Eukaryota</taxon>
        <taxon>Metazoa</taxon>
        <taxon>Ecdysozoa</taxon>
        <taxon>Arthropoda</taxon>
        <taxon>Hexapoda</taxon>
        <taxon>Insecta</taxon>
        <taxon>Pterygota</taxon>
        <taxon>Neoptera</taxon>
        <taxon>Endopterygota</taxon>
        <taxon>Diptera</taxon>
        <taxon>Nematocera</taxon>
        <taxon>Culicoidea</taxon>
        <taxon>Culicidae</taxon>
        <taxon>Anophelinae</taxon>
        <taxon>Anopheles</taxon>
    </lineage>
</organism>
<evidence type="ECO:0000256" key="1">
    <source>
        <dbReference type="SAM" id="MobiDB-lite"/>
    </source>
</evidence>
<evidence type="ECO:0000313" key="2">
    <source>
        <dbReference type="EnsemblMetazoa" id="ACOM041951-PA.1"/>
    </source>
</evidence>
<dbReference type="Proteomes" id="UP000075882">
    <property type="component" value="Unassembled WGS sequence"/>
</dbReference>